<evidence type="ECO:0000256" key="2">
    <source>
        <dbReference type="RuleBase" id="RU363072"/>
    </source>
</evidence>
<dbReference type="EMBL" id="MTCY01000006">
    <property type="protein sequence ID" value="OWP79204.1"/>
    <property type="molecule type" value="Genomic_DNA"/>
</dbReference>
<evidence type="ECO:0000256" key="1">
    <source>
        <dbReference type="ARBA" id="ARBA00008769"/>
    </source>
</evidence>
<gene>
    <name evidence="3" type="ORF">BWK62_03565</name>
</gene>
<comment type="caution">
    <text evidence="3">The sequence shown here is derived from an EMBL/GenBank/DDBJ whole genome shotgun (WGS) entry which is preliminary data.</text>
</comment>
<comment type="similarity">
    <text evidence="1 2">Belongs to the OprB family.</text>
</comment>
<feature type="chain" id="PRO_5011833025" evidence="2">
    <location>
        <begin position="19"/>
        <end position="446"/>
    </location>
</feature>
<reference evidence="3 4" key="1">
    <citation type="journal article" date="2017" name="Infect. Genet. Evol.">
        <title>Comparative genome analysis of fish pathogen Flavobacterium columnare reveals extensive sequence diversity within the species.</title>
        <authorList>
            <person name="Kayansamruaj P."/>
            <person name="Dong H.T."/>
            <person name="Hirono I."/>
            <person name="Kondo H."/>
            <person name="Senapin S."/>
            <person name="Rodkhum C."/>
        </authorList>
    </citation>
    <scope>NUCLEOTIDE SEQUENCE [LARGE SCALE GENOMIC DNA]</scope>
    <source>
        <strain evidence="3 4">1214</strain>
    </source>
</reference>
<dbReference type="GO" id="GO:0015288">
    <property type="term" value="F:porin activity"/>
    <property type="evidence" value="ECO:0007669"/>
    <property type="project" value="InterPro"/>
</dbReference>
<protein>
    <submittedName>
        <fullName evidence="3">Carbohydrate porin</fullName>
    </submittedName>
</protein>
<dbReference type="Pfam" id="PF04966">
    <property type="entry name" value="OprB"/>
    <property type="match status" value="1"/>
</dbReference>
<dbReference type="Proteomes" id="UP000198034">
    <property type="component" value="Unassembled WGS sequence"/>
</dbReference>
<sequence length="446" mass="50362">MKKIIYITVILFALQGFAQVNDTINHRKGFTIHAQTTVINQTKAGYKAPYSGDNSLTLENESKTSITGTLYLGAKLWKGASIYLNPEIAGGSGLSEALGLGGATNGETFRIGNPEPKIYVARMFFKQIFDLNRGEHKKDIQNYFHNHSDFNQLDEYVPNNYFAFTIGKVSLADFFDDNRYSHDARTQFMNWGLMANGAWDYAANTRGYTPAVVLEYITPKHELRYGTALLPLAANGNDMNWNYPKSSSHNLEYTYKFNFNKRPGAIRALTFFNATYMGDYQKSILLNPISPDTKNVRTYGGTKYGFGLNAEQELADDLGVFARFSWNDGKYETWAFTEIDRSFSLGGVLNGNRWNRKSDVLGFAYLVNGLSKPHQNYLKSGGKGFMLGDGYLNYTPEHIVETYYSAELVKNQMYLTGTYQFIVNPGYNADRQGPINVFSVRVHCRI</sequence>
<dbReference type="GO" id="GO:0016020">
    <property type="term" value="C:membrane"/>
    <property type="evidence" value="ECO:0007669"/>
    <property type="project" value="InterPro"/>
</dbReference>
<dbReference type="AlphaFoldDB" id="A0A246GD10"/>
<evidence type="ECO:0000313" key="3">
    <source>
        <dbReference type="EMBL" id="OWP79204.1"/>
    </source>
</evidence>
<name>A0A246GD10_9FLAO</name>
<dbReference type="InterPro" id="IPR007049">
    <property type="entry name" value="Carb-sel_porin_OprB"/>
</dbReference>
<dbReference type="Gene3D" id="2.40.160.180">
    <property type="entry name" value="Carbohydrate-selective porin OprB"/>
    <property type="match status" value="1"/>
</dbReference>
<proteinExistence type="inferred from homology"/>
<feature type="signal peptide" evidence="2">
    <location>
        <begin position="1"/>
        <end position="18"/>
    </location>
</feature>
<dbReference type="InterPro" id="IPR038673">
    <property type="entry name" value="OprB_sf"/>
</dbReference>
<organism evidence="3 4">
    <name type="scientific">Flavobacterium columnare</name>
    <dbReference type="NCBI Taxonomy" id="996"/>
    <lineage>
        <taxon>Bacteria</taxon>
        <taxon>Pseudomonadati</taxon>
        <taxon>Bacteroidota</taxon>
        <taxon>Flavobacteriia</taxon>
        <taxon>Flavobacteriales</taxon>
        <taxon>Flavobacteriaceae</taxon>
        <taxon>Flavobacterium</taxon>
    </lineage>
</organism>
<keyword evidence="2" id="KW-0732">Signal</keyword>
<evidence type="ECO:0000313" key="4">
    <source>
        <dbReference type="Proteomes" id="UP000198034"/>
    </source>
</evidence>
<accession>A0A246GD10</accession>
<dbReference type="GO" id="GO:0008643">
    <property type="term" value="P:carbohydrate transport"/>
    <property type="evidence" value="ECO:0007669"/>
    <property type="project" value="InterPro"/>
</dbReference>